<dbReference type="PIRSF" id="PIRSF002419">
    <property type="entry name" value="Tetraspanin"/>
    <property type="match status" value="1"/>
</dbReference>
<protein>
    <recommendedName>
        <fullName evidence="7">Tetraspanin</fullName>
    </recommendedName>
</protein>
<dbReference type="InterPro" id="IPR008952">
    <property type="entry name" value="Tetraspanin_EC2_sf"/>
</dbReference>
<keyword evidence="8" id="KW-1185">Reference proteome</keyword>
<dbReference type="InterPro" id="IPR000301">
    <property type="entry name" value="Tetraspanin_animals"/>
</dbReference>
<dbReference type="WBParaSite" id="Pan_g18927.t1">
    <property type="protein sequence ID" value="Pan_g18927.t1"/>
    <property type="gene ID" value="Pan_g18927"/>
</dbReference>
<dbReference type="AlphaFoldDB" id="A0A7E4VBF1"/>
<feature type="transmembrane region" description="Helical" evidence="7">
    <location>
        <begin position="221"/>
        <end position="241"/>
    </location>
</feature>
<feature type="transmembrane region" description="Helical" evidence="7">
    <location>
        <begin position="55"/>
        <end position="75"/>
    </location>
</feature>
<evidence type="ECO:0000313" key="8">
    <source>
        <dbReference type="Proteomes" id="UP000492821"/>
    </source>
</evidence>
<evidence type="ECO:0000256" key="2">
    <source>
        <dbReference type="ARBA" id="ARBA00006840"/>
    </source>
</evidence>
<feature type="transmembrane region" description="Helical" evidence="7">
    <location>
        <begin position="87"/>
        <end position="109"/>
    </location>
</feature>
<proteinExistence type="inferred from homology"/>
<dbReference type="Pfam" id="PF00335">
    <property type="entry name" value="Tetraspanin"/>
    <property type="match status" value="1"/>
</dbReference>
<evidence type="ECO:0000256" key="5">
    <source>
        <dbReference type="ARBA" id="ARBA00023136"/>
    </source>
</evidence>
<dbReference type="Proteomes" id="UP000492821">
    <property type="component" value="Unassembled WGS sequence"/>
</dbReference>
<feature type="disulfide bond" evidence="6">
    <location>
        <begin position="152"/>
        <end position="192"/>
    </location>
</feature>
<accession>A0A7E4VBF1</accession>
<keyword evidence="6" id="KW-1015">Disulfide bond</keyword>
<dbReference type="SUPFAM" id="SSF48652">
    <property type="entry name" value="Tetraspanin"/>
    <property type="match status" value="1"/>
</dbReference>
<dbReference type="PRINTS" id="PR00259">
    <property type="entry name" value="TMFOUR"/>
</dbReference>
<keyword evidence="3 7" id="KW-0812">Transmembrane</keyword>
<evidence type="ECO:0000256" key="1">
    <source>
        <dbReference type="ARBA" id="ARBA00004141"/>
    </source>
</evidence>
<comment type="subcellular location">
    <subcellularLocation>
        <location evidence="1 7">Membrane</location>
        <topology evidence="1 7">Multi-pass membrane protein</topology>
    </subcellularLocation>
</comment>
<evidence type="ECO:0000256" key="6">
    <source>
        <dbReference type="PIRSR" id="PIRSR002419-1"/>
    </source>
</evidence>
<name>A0A7E4VBF1_PANRE</name>
<evidence type="ECO:0000256" key="3">
    <source>
        <dbReference type="ARBA" id="ARBA00022692"/>
    </source>
</evidence>
<organism evidence="8 9">
    <name type="scientific">Panagrellus redivivus</name>
    <name type="common">Microworm</name>
    <dbReference type="NCBI Taxonomy" id="6233"/>
    <lineage>
        <taxon>Eukaryota</taxon>
        <taxon>Metazoa</taxon>
        <taxon>Ecdysozoa</taxon>
        <taxon>Nematoda</taxon>
        <taxon>Chromadorea</taxon>
        <taxon>Rhabditida</taxon>
        <taxon>Tylenchina</taxon>
        <taxon>Panagrolaimomorpha</taxon>
        <taxon>Panagrolaimoidea</taxon>
        <taxon>Panagrolaimidae</taxon>
        <taxon>Panagrellus</taxon>
    </lineage>
</organism>
<keyword evidence="5 7" id="KW-0472">Membrane</keyword>
<dbReference type="PANTHER" id="PTHR19282:SF477">
    <property type="entry name" value="TETRASPANIN"/>
    <property type="match status" value="1"/>
</dbReference>
<dbReference type="GO" id="GO:0005886">
    <property type="term" value="C:plasma membrane"/>
    <property type="evidence" value="ECO:0007669"/>
    <property type="project" value="TreeGrafter"/>
</dbReference>
<reference evidence="8" key="1">
    <citation type="journal article" date="2013" name="Genetics">
        <title>The draft genome and transcriptome of Panagrellus redivivus are shaped by the harsh demands of a free-living lifestyle.</title>
        <authorList>
            <person name="Srinivasan J."/>
            <person name="Dillman A.R."/>
            <person name="Macchietto M.G."/>
            <person name="Heikkinen L."/>
            <person name="Lakso M."/>
            <person name="Fracchia K.M."/>
            <person name="Antoshechkin I."/>
            <person name="Mortazavi A."/>
            <person name="Wong G."/>
            <person name="Sternberg P.W."/>
        </authorList>
    </citation>
    <scope>NUCLEOTIDE SEQUENCE [LARGE SCALE GENOMIC DNA]</scope>
    <source>
        <strain evidence="8">MT8872</strain>
    </source>
</reference>
<comment type="similarity">
    <text evidence="2 7">Belongs to the tetraspanin (TM4SF) family.</text>
</comment>
<dbReference type="Gene3D" id="1.10.1450.10">
    <property type="entry name" value="Tetraspanin"/>
    <property type="match status" value="1"/>
</dbReference>
<dbReference type="InterPro" id="IPR018499">
    <property type="entry name" value="Tetraspanin/Peripherin"/>
</dbReference>
<dbReference type="PANTHER" id="PTHR19282">
    <property type="entry name" value="TETRASPANIN"/>
    <property type="match status" value="1"/>
</dbReference>
<reference evidence="9" key="2">
    <citation type="submission" date="2020-10" db="UniProtKB">
        <authorList>
            <consortium name="WormBaseParasite"/>
        </authorList>
    </citation>
    <scope>IDENTIFICATION</scope>
</reference>
<feature type="disulfide bond" evidence="6">
    <location>
        <begin position="153"/>
        <end position="178"/>
    </location>
</feature>
<evidence type="ECO:0000313" key="9">
    <source>
        <dbReference type="WBParaSite" id="Pan_g18927.t1"/>
    </source>
</evidence>
<sequence>MSANQSINALKKAYYCFNAVYCVLGFGSIGLGIWLFQENFGDFVVAATSYSTIGISIYTSVMGLTTIGLSLFATIGLSAKSRLYLSLYFFIVVVLVFIQLASCIASIIYEGPVRKQVKQALYAGINQTTVAKDYPVNHIAATWDEIQSSLGCCGVENYRDWFFTTRWNRNAFVPDSCCDVDQFSNHQLTINCGKNSRMRQLFYQEGCHEPYTNWLLAHTRLIFVFCVLFILVEAVLLALTVKMLIYLRDYVETDYNENYNARYNSGTNAGSTNREAAVQLLQSPFEQYR</sequence>
<keyword evidence="4 7" id="KW-1133">Transmembrane helix</keyword>
<feature type="transmembrane region" description="Helical" evidence="7">
    <location>
        <begin position="12"/>
        <end position="35"/>
    </location>
</feature>
<evidence type="ECO:0000256" key="4">
    <source>
        <dbReference type="ARBA" id="ARBA00022989"/>
    </source>
</evidence>
<evidence type="ECO:0000256" key="7">
    <source>
        <dbReference type="RuleBase" id="RU361218"/>
    </source>
</evidence>